<feature type="transmembrane region" description="Helical" evidence="1">
    <location>
        <begin position="46"/>
        <end position="66"/>
    </location>
</feature>
<feature type="transmembrane region" description="Helical" evidence="1">
    <location>
        <begin position="194"/>
        <end position="215"/>
    </location>
</feature>
<keyword evidence="3" id="KW-1185">Reference proteome</keyword>
<evidence type="ECO:0000313" key="2">
    <source>
        <dbReference type="EMBL" id="AEV33936.1"/>
    </source>
</evidence>
<name>G8R1Y6_OWEHD</name>
<gene>
    <name evidence="2" type="ordered locus">Oweho_2979</name>
</gene>
<dbReference type="RefSeq" id="WP_014203285.1">
    <property type="nucleotide sequence ID" value="NC_016599.1"/>
</dbReference>
<accession>G8R1Y6</accession>
<evidence type="ECO:0000256" key="1">
    <source>
        <dbReference type="HAMAP-Rule" id="MF_02088"/>
    </source>
</evidence>
<evidence type="ECO:0000313" key="3">
    <source>
        <dbReference type="Proteomes" id="UP000005631"/>
    </source>
</evidence>
<dbReference type="Proteomes" id="UP000005631">
    <property type="component" value="Chromosome"/>
</dbReference>
<comment type="subcellular location">
    <subcellularLocation>
        <location evidence="1">Cell inner membrane</location>
        <topology evidence="1">Multi-pass membrane protein</topology>
    </subcellularLocation>
</comment>
<dbReference type="STRING" id="926562.Oweho_2979"/>
<dbReference type="PANTHER" id="PTHR34300">
    <property type="entry name" value="QUEUOSINE PRECURSOR TRANSPORTER-RELATED"/>
    <property type="match status" value="1"/>
</dbReference>
<feature type="transmembrane region" description="Helical" evidence="1">
    <location>
        <begin position="12"/>
        <end position="34"/>
    </location>
</feature>
<dbReference type="eggNOG" id="COG1738">
    <property type="taxonomic scope" value="Bacteria"/>
</dbReference>
<feature type="transmembrane region" description="Helical" evidence="1">
    <location>
        <begin position="162"/>
        <end position="188"/>
    </location>
</feature>
<dbReference type="KEGG" id="oho:Oweho_2979"/>
<dbReference type="NCBIfam" id="TIGR00697">
    <property type="entry name" value="queuosine precursor transporter"/>
    <property type="match status" value="1"/>
</dbReference>
<keyword evidence="1" id="KW-1003">Cell membrane</keyword>
<dbReference type="InterPro" id="IPR003744">
    <property type="entry name" value="YhhQ"/>
</dbReference>
<feature type="transmembrane region" description="Helical" evidence="1">
    <location>
        <begin position="78"/>
        <end position="102"/>
    </location>
</feature>
<sequence length="229" mass="25806">MKSLQNKKQQQAGFIYLVLAALFIASLVTCNLIANKFVEVDMGFHVFQVSAGVLPYPITFLITDILSEIYGRKRTNQVVLAGFFSTLLVLGILYVGHSFPAIESSPVSEQDYSSVFQNSWKIIMASMVAYLAAQFLDIRIFHFWKRVTKGKHLWLRNNFSTVISQLVDTTLVVGIIFLGVVEVSFITGLIADGWLFKILFALADTALIYPIVIGFRKYFELEPGEELNF</sequence>
<proteinExistence type="inferred from homology"/>
<keyword evidence="1" id="KW-1133">Transmembrane helix</keyword>
<reference evidence="2 3" key="1">
    <citation type="journal article" date="2012" name="Stand. Genomic Sci.">
        <title>Genome sequence of the orange-pigmented seawater bacterium Owenweeksia hongkongensis type strain (UST20020801(T)).</title>
        <authorList>
            <person name="Riedel T."/>
            <person name="Held B."/>
            <person name="Nolan M."/>
            <person name="Lucas S."/>
            <person name="Lapidus A."/>
            <person name="Tice H."/>
            <person name="Del Rio T.G."/>
            <person name="Cheng J.F."/>
            <person name="Han C."/>
            <person name="Tapia R."/>
            <person name="Goodwin L.A."/>
            <person name="Pitluck S."/>
            <person name="Liolios K."/>
            <person name="Mavromatis K."/>
            <person name="Pagani I."/>
            <person name="Ivanova N."/>
            <person name="Mikhailova N."/>
            <person name="Pati A."/>
            <person name="Chen A."/>
            <person name="Palaniappan K."/>
            <person name="Rohde M."/>
            <person name="Tindall B.J."/>
            <person name="Detter J.C."/>
            <person name="Goker M."/>
            <person name="Woyke T."/>
            <person name="Bristow J."/>
            <person name="Eisen J.A."/>
            <person name="Markowitz V."/>
            <person name="Hugenholtz P."/>
            <person name="Klenk H.P."/>
            <person name="Kyrpides N.C."/>
        </authorList>
    </citation>
    <scope>NUCLEOTIDE SEQUENCE</scope>
    <source>
        <strain evidence="3">DSM 17368 / JCM 12287 / NRRL B-23963</strain>
    </source>
</reference>
<dbReference type="GO" id="GO:0005886">
    <property type="term" value="C:plasma membrane"/>
    <property type="evidence" value="ECO:0007669"/>
    <property type="project" value="UniProtKB-SubCell"/>
</dbReference>
<dbReference type="OrthoDB" id="9805479at2"/>
<dbReference type="EMBL" id="CP003156">
    <property type="protein sequence ID" value="AEV33936.1"/>
    <property type="molecule type" value="Genomic_DNA"/>
</dbReference>
<dbReference type="AlphaFoldDB" id="G8R1Y6"/>
<dbReference type="GO" id="GO:0022857">
    <property type="term" value="F:transmembrane transporter activity"/>
    <property type="evidence" value="ECO:0007669"/>
    <property type="project" value="UniProtKB-UniRule"/>
</dbReference>
<organism evidence="2 3">
    <name type="scientific">Owenweeksia hongkongensis (strain DSM 17368 / CIP 108786 / JCM 12287 / NRRL B-23963 / UST20020801)</name>
    <dbReference type="NCBI Taxonomy" id="926562"/>
    <lineage>
        <taxon>Bacteria</taxon>
        <taxon>Pseudomonadati</taxon>
        <taxon>Bacteroidota</taxon>
        <taxon>Flavobacteriia</taxon>
        <taxon>Flavobacteriales</taxon>
        <taxon>Owenweeksiaceae</taxon>
        <taxon>Owenweeksia</taxon>
    </lineage>
</organism>
<dbReference type="Pfam" id="PF02592">
    <property type="entry name" value="Vut_1"/>
    <property type="match status" value="1"/>
</dbReference>
<keyword evidence="1" id="KW-0472">Membrane</keyword>
<comment type="function">
    <text evidence="1">Involved in the import of queuosine (Q) precursors, required for Q precursor salvage.</text>
</comment>
<dbReference type="HAMAP" id="MF_02088">
    <property type="entry name" value="Q_prec_transport"/>
    <property type="match status" value="1"/>
</dbReference>
<keyword evidence="1" id="KW-0997">Cell inner membrane</keyword>
<protein>
    <recommendedName>
        <fullName evidence="1">Probable queuosine precursor transporter</fullName>
        <shortName evidence="1">Q precursor transporter</shortName>
    </recommendedName>
</protein>
<dbReference type="HOGENOM" id="CLU_075503_0_0_10"/>
<keyword evidence="1" id="KW-0813">Transport</keyword>
<dbReference type="PANTHER" id="PTHR34300:SF2">
    <property type="entry name" value="QUEUOSINE PRECURSOR TRANSPORTER-RELATED"/>
    <property type="match status" value="1"/>
</dbReference>
<feature type="transmembrane region" description="Helical" evidence="1">
    <location>
        <begin position="122"/>
        <end position="141"/>
    </location>
</feature>
<dbReference type="PATRIC" id="fig|926562.3.peg.2996"/>
<keyword evidence="1" id="KW-0812">Transmembrane</keyword>
<comment type="similarity">
    <text evidence="1">Belongs to the vitamin uptake transporter (VUT/ECF) (TC 2.A.88) family. Q precursor transporter subfamily.</text>
</comment>